<accession>A0ABR1UCE9</accession>
<proteinExistence type="predicted"/>
<reference evidence="2 3" key="1">
    <citation type="submission" date="2023-01" db="EMBL/GenBank/DDBJ databases">
        <title>Analysis of 21 Apiospora genomes using comparative genomics revels a genus with tremendous synthesis potential of carbohydrate active enzymes and secondary metabolites.</title>
        <authorList>
            <person name="Sorensen T."/>
        </authorList>
    </citation>
    <scope>NUCLEOTIDE SEQUENCE [LARGE SCALE GENOMIC DNA]</scope>
    <source>
        <strain evidence="2 3">CBS 33761</strain>
    </source>
</reference>
<keyword evidence="3" id="KW-1185">Reference proteome</keyword>
<evidence type="ECO:0000313" key="3">
    <source>
        <dbReference type="Proteomes" id="UP001444661"/>
    </source>
</evidence>
<dbReference type="EMBL" id="JAQQWK010000001">
    <property type="protein sequence ID" value="KAK8056565.1"/>
    <property type="molecule type" value="Genomic_DNA"/>
</dbReference>
<evidence type="ECO:0000313" key="2">
    <source>
        <dbReference type="EMBL" id="KAK8056565.1"/>
    </source>
</evidence>
<gene>
    <name evidence="2" type="ORF">PG993_001792</name>
</gene>
<evidence type="ECO:0000256" key="1">
    <source>
        <dbReference type="SAM" id="MobiDB-lite"/>
    </source>
</evidence>
<comment type="caution">
    <text evidence="2">The sequence shown here is derived from an EMBL/GenBank/DDBJ whole genome shotgun (WGS) entry which is preliminary data.</text>
</comment>
<protein>
    <submittedName>
        <fullName evidence="2">Uncharacterized protein</fullName>
    </submittedName>
</protein>
<dbReference type="Proteomes" id="UP001444661">
    <property type="component" value="Unassembled WGS sequence"/>
</dbReference>
<feature type="compositionally biased region" description="Basic and acidic residues" evidence="1">
    <location>
        <begin position="18"/>
        <end position="30"/>
    </location>
</feature>
<feature type="region of interest" description="Disordered" evidence="1">
    <location>
        <begin position="18"/>
        <end position="49"/>
    </location>
</feature>
<organism evidence="2 3">
    <name type="scientific">Apiospora rasikravindrae</name>
    <dbReference type="NCBI Taxonomy" id="990691"/>
    <lineage>
        <taxon>Eukaryota</taxon>
        <taxon>Fungi</taxon>
        <taxon>Dikarya</taxon>
        <taxon>Ascomycota</taxon>
        <taxon>Pezizomycotina</taxon>
        <taxon>Sordariomycetes</taxon>
        <taxon>Xylariomycetidae</taxon>
        <taxon>Amphisphaeriales</taxon>
        <taxon>Apiosporaceae</taxon>
        <taxon>Apiospora</taxon>
    </lineage>
</organism>
<sequence>MYKKGLLLAAAALFTWKGKEKAEKQPEREQANLSRRRARAYKPGQANIGHMRTGFKNPWFDTLADMSGNVIMGSYTRGYDDHATEVGRFHHEAQI</sequence>
<name>A0ABR1UCE9_9PEZI</name>